<evidence type="ECO:0000313" key="1">
    <source>
        <dbReference type="EMBL" id="MFC4100566.1"/>
    </source>
</evidence>
<dbReference type="Proteomes" id="UP001595715">
    <property type="component" value="Unassembled WGS sequence"/>
</dbReference>
<reference evidence="2" key="1">
    <citation type="journal article" date="2019" name="Int. J. Syst. Evol. Microbiol.">
        <title>The Global Catalogue of Microorganisms (GCM) 10K type strain sequencing project: providing services to taxonomists for standard genome sequencing and annotation.</title>
        <authorList>
            <consortium name="The Broad Institute Genomics Platform"/>
            <consortium name="The Broad Institute Genome Sequencing Center for Infectious Disease"/>
            <person name="Wu L."/>
            <person name="Ma J."/>
        </authorList>
    </citation>
    <scope>NUCLEOTIDE SEQUENCE [LARGE SCALE GENOMIC DNA]</scope>
    <source>
        <strain evidence="2">IBRC-M 10987</strain>
    </source>
</reference>
<accession>A0ABV8K3I3</accession>
<dbReference type="EMBL" id="JBHSAM010000025">
    <property type="protein sequence ID" value="MFC4100566.1"/>
    <property type="molecule type" value="Genomic_DNA"/>
</dbReference>
<keyword evidence="2" id="KW-1185">Reference proteome</keyword>
<evidence type="ECO:0000313" key="2">
    <source>
        <dbReference type="Proteomes" id="UP001595715"/>
    </source>
</evidence>
<gene>
    <name evidence="1" type="ORF">ACFOZ8_12985</name>
</gene>
<dbReference type="RefSeq" id="WP_377719225.1">
    <property type="nucleotide sequence ID" value="NZ_JBHSAM010000025.1"/>
</dbReference>
<proteinExistence type="predicted"/>
<comment type="caution">
    <text evidence="1">The sequence shown here is derived from an EMBL/GenBank/DDBJ whole genome shotgun (WGS) entry which is preliminary data.</text>
</comment>
<sequence length="97" mass="10241">MTDASILAECRINVKKPVTAGLGEYFDNVTEDGASARSACRRALTVKAAGAGERRGTSNNGGVFGRILTTAGTLELQQNREKGSMYTTPIIAYTIGK</sequence>
<organism evidence="1 2">
    <name type="scientific">Paenibacillus xanthanilyticus</name>
    <dbReference type="NCBI Taxonomy" id="1783531"/>
    <lineage>
        <taxon>Bacteria</taxon>
        <taxon>Bacillati</taxon>
        <taxon>Bacillota</taxon>
        <taxon>Bacilli</taxon>
        <taxon>Bacillales</taxon>
        <taxon>Paenibacillaceae</taxon>
        <taxon>Paenibacillus</taxon>
    </lineage>
</organism>
<protein>
    <submittedName>
        <fullName evidence="1">Uncharacterized protein</fullName>
    </submittedName>
</protein>
<name>A0ABV8K3I3_9BACL</name>